<dbReference type="SUPFAM" id="SSF51261">
    <property type="entry name" value="Duplicated hybrid motif"/>
    <property type="match status" value="1"/>
</dbReference>
<keyword evidence="5" id="KW-1185">Reference proteome</keyword>
<feature type="compositionally biased region" description="Low complexity" evidence="1">
    <location>
        <begin position="227"/>
        <end position="244"/>
    </location>
</feature>
<evidence type="ECO:0000313" key="4">
    <source>
        <dbReference type="EMBL" id="KAA0920794.1"/>
    </source>
</evidence>
<feature type="region of interest" description="Disordered" evidence="1">
    <location>
        <begin position="222"/>
        <end position="287"/>
    </location>
</feature>
<name>A0A5A9ZTZ4_9RHOB</name>
<dbReference type="Gene3D" id="2.70.70.10">
    <property type="entry name" value="Glucose Permease (Domain IIA)"/>
    <property type="match status" value="1"/>
</dbReference>
<accession>A0A5A9ZTZ4</accession>
<evidence type="ECO:0000256" key="1">
    <source>
        <dbReference type="SAM" id="MobiDB-lite"/>
    </source>
</evidence>
<dbReference type="Pfam" id="PF01476">
    <property type="entry name" value="LysM"/>
    <property type="match status" value="2"/>
</dbReference>
<dbReference type="InterPro" id="IPR011055">
    <property type="entry name" value="Dup_hybrid_motif"/>
</dbReference>
<feature type="compositionally biased region" description="Polar residues" evidence="1">
    <location>
        <begin position="263"/>
        <end position="283"/>
    </location>
</feature>
<protein>
    <submittedName>
        <fullName evidence="4">LysM peptidoglycan-binding domain-containing M23 family metallopeptidase</fullName>
    </submittedName>
</protein>
<dbReference type="SMART" id="SM00257">
    <property type="entry name" value="LysM"/>
    <property type="match status" value="2"/>
</dbReference>
<dbReference type="CDD" id="cd12797">
    <property type="entry name" value="M23_peptidase"/>
    <property type="match status" value="1"/>
</dbReference>
<dbReference type="PANTHER" id="PTHR21666:SF270">
    <property type="entry name" value="MUREIN HYDROLASE ACTIVATOR ENVC"/>
    <property type="match status" value="1"/>
</dbReference>
<reference evidence="4 5" key="1">
    <citation type="submission" date="2019-07" db="EMBL/GenBank/DDBJ databases">
        <title>Aquicoccus porphyridii gen. nov., sp. nov., isolated from a small marine red alga, Porphyridium marinum.</title>
        <authorList>
            <person name="Liu L."/>
        </authorList>
    </citation>
    <scope>NUCLEOTIDE SEQUENCE [LARGE SCALE GENOMIC DNA]</scope>
    <source>
        <strain evidence="4 5">L1 8-17</strain>
    </source>
</reference>
<dbReference type="RefSeq" id="WP_111362178.1">
    <property type="nucleotide sequence ID" value="NZ_VINQ01000001.1"/>
</dbReference>
<dbReference type="InterPro" id="IPR018392">
    <property type="entry name" value="LysM"/>
</dbReference>
<dbReference type="CDD" id="cd00118">
    <property type="entry name" value="LysM"/>
    <property type="match status" value="2"/>
</dbReference>
<feature type="domain" description="LysM" evidence="3">
    <location>
        <begin position="175"/>
        <end position="219"/>
    </location>
</feature>
<dbReference type="Gene3D" id="3.10.350.10">
    <property type="entry name" value="LysM domain"/>
    <property type="match status" value="2"/>
</dbReference>
<evidence type="ECO:0000313" key="5">
    <source>
        <dbReference type="Proteomes" id="UP000325291"/>
    </source>
</evidence>
<dbReference type="InterPro" id="IPR036779">
    <property type="entry name" value="LysM_dom_sf"/>
</dbReference>
<dbReference type="SUPFAM" id="SSF54106">
    <property type="entry name" value="LysM domain"/>
    <property type="match status" value="2"/>
</dbReference>
<dbReference type="Proteomes" id="UP000325291">
    <property type="component" value="Unassembled WGS sequence"/>
</dbReference>
<dbReference type="EMBL" id="VINQ01000001">
    <property type="protein sequence ID" value="KAA0920794.1"/>
    <property type="molecule type" value="Genomic_DNA"/>
</dbReference>
<evidence type="ECO:0000259" key="3">
    <source>
        <dbReference type="PROSITE" id="PS51782"/>
    </source>
</evidence>
<dbReference type="AlphaFoldDB" id="A0A5A9ZTZ4"/>
<organism evidence="4 5">
    <name type="scientific">Aquicoccus porphyridii</name>
    <dbReference type="NCBI Taxonomy" id="1852029"/>
    <lineage>
        <taxon>Bacteria</taxon>
        <taxon>Pseudomonadati</taxon>
        <taxon>Pseudomonadota</taxon>
        <taxon>Alphaproteobacteria</taxon>
        <taxon>Rhodobacterales</taxon>
        <taxon>Paracoccaceae</taxon>
        <taxon>Aquicoccus</taxon>
    </lineage>
</organism>
<feature type="signal peptide" evidence="2">
    <location>
        <begin position="1"/>
        <end position="20"/>
    </location>
</feature>
<feature type="chain" id="PRO_5022862209" evidence="2">
    <location>
        <begin position="21"/>
        <end position="398"/>
    </location>
</feature>
<dbReference type="Pfam" id="PF01551">
    <property type="entry name" value="Peptidase_M23"/>
    <property type="match status" value="1"/>
</dbReference>
<gene>
    <name evidence="4" type="ORF">FLO80_01050</name>
</gene>
<dbReference type="PANTHER" id="PTHR21666">
    <property type="entry name" value="PEPTIDASE-RELATED"/>
    <property type="match status" value="1"/>
</dbReference>
<dbReference type="PROSITE" id="PS51257">
    <property type="entry name" value="PROKAR_LIPOPROTEIN"/>
    <property type="match status" value="1"/>
</dbReference>
<dbReference type="GO" id="GO:0004222">
    <property type="term" value="F:metalloendopeptidase activity"/>
    <property type="evidence" value="ECO:0007669"/>
    <property type="project" value="TreeGrafter"/>
</dbReference>
<keyword evidence="2" id="KW-0732">Signal</keyword>
<feature type="domain" description="LysM" evidence="3">
    <location>
        <begin position="66"/>
        <end position="110"/>
    </location>
</feature>
<comment type="caution">
    <text evidence="4">The sequence shown here is derived from an EMBL/GenBank/DDBJ whole genome shotgun (WGS) entry which is preliminary data.</text>
</comment>
<dbReference type="PROSITE" id="PS51782">
    <property type="entry name" value="LYSM"/>
    <property type="match status" value="2"/>
</dbReference>
<dbReference type="InterPro" id="IPR016047">
    <property type="entry name" value="M23ase_b-sheet_dom"/>
</dbReference>
<dbReference type="InterPro" id="IPR050570">
    <property type="entry name" value="Cell_wall_metabolism_enzyme"/>
</dbReference>
<proteinExistence type="predicted"/>
<sequence length="398" mass="42117">MSFSKHLKSYLLASAAVALAACEQPLDFDMRGAFGSGLNTAEAARTATAKRPDADDRGVISYPNYQVVIARRGDTVADLAARVGTDREALARYNGLQVDDNLRAGEVVALPRRVAEPSPQTGSPTTGPIQPPGVDITALAGGAIDRAGDQRVETTTLDAVKQPEKPKVTRGLEPKRHKVVRGETVYTISRLYGVSVRSLAEWNGLGSDFKIREGQYLLIPVPETPAPKRATPAPATEQPGQGSPTPTPPSAARPLPAERTQPVAETTPATTESAQAQPRTPSGGQFAYPVQGRIIREYSNGKNDGIDFTAAPGSAVTAAEAGTVVSVTKSTENVQFVVIKHSNSLATVYVNVDKVAVKNGDTVRRGQKIAAMPDGSPPYVQFQVAKGTTQVDPMPYLQ</sequence>
<evidence type="ECO:0000256" key="2">
    <source>
        <dbReference type="SAM" id="SignalP"/>
    </source>
</evidence>